<dbReference type="AlphaFoldDB" id="A0A918GHB7"/>
<reference evidence="2" key="2">
    <citation type="submission" date="2020-09" db="EMBL/GenBank/DDBJ databases">
        <authorList>
            <person name="Sun Q."/>
            <person name="Ohkuma M."/>
        </authorList>
    </citation>
    <scope>NUCLEOTIDE SEQUENCE</scope>
    <source>
        <strain evidence="2">JCM 4234</strain>
    </source>
</reference>
<evidence type="ECO:0000313" key="2">
    <source>
        <dbReference type="EMBL" id="GGS35866.1"/>
    </source>
</evidence>
<dbReference type="EMBL" id="BMSL01000005">
    <property type="protein sequence ID" value="GGS35866.1"/>
    <property type="molecule type" value="Genomic_DNA"/>
</dbReference>
<reference evidence="2" key="1">
    <citation type="journal article" date="2014" name="Int. J. Syst. Evol. Microbiol.">
        <title>Complete genome sequence of Corynebacterium casei LMG S-19264T (=DSM 44701T), isolated from a smear-ripened cheese.</title>
        <authorList>
            <consortium name="US DOE Joint Genome Institute (JGI-PGF)"/>
            <person name="Walter F."/>
            <person name="Albersmeier A."/>
            <person name="Kalinowski J."/>
            <person name="Ruckert C."/>
        </authorList>
    </citation>
    <scope>NUCLEOTIDE SEQUENCE</scope>
    <source>
        <strain evidence="2">JCM 4234</strain>
    </source>
</reference>
<dbReference type="Proteomes" id="UP000653493">
    <property type="component" value="Unassembled WGS sequence"/>
</dbReference>
<gene>
    <name evidence="2" type="ORF">GCM10010238_26730</name>
</gene>
<dbReference type="InterPro" id="IPR045794">
    <property type="entry name" value="Trypco1"/>
</dbReference>
<keyword evidence="3" id="KW-1185">Reference proteome</keyword>
<feature type="domain" description="Trypsin-co-occurring" evidence="1">
    <location>
        <begin position="24"/>
        <end position="120"/>
    </location>
</feature>
<dbReference type="NCBIfam" id="NF041216">
    <property type="entry name" value="CU044_2847_fam"/>
    <property type="match status" value="1"/>
</dbReference>
<dbReference type="Pfam" id="PF19493">
    <property type="entry name" value="Trypco1"/>
    <property type="match status" value="1"/>
</dbReference>
<sequence>MTAVRAVGTMVRMPDYIELDLAGADLRLELADVGKPPEQDEWTPVSRGGERVTALAADTLRAALRPLGPLLQQVHDSVAAADDPPQDLSVEFGVQIGQDLKLGIVGGSGQATMKITATWRLGDGPN</sequence>
<proteinExistence type="predicted"/>
<evidence type="ECO:0000313" key="3">
    <source>
        <dbReference type="Proteomes" id="UP000653493"/>
    </source>
</evidence>
<name>A0A918GHB7_STRGD</name>
<organism evidence="2 3">
    <name type="scientific">Streptomyces griseoviridis</name>
    <dbReference type="NCBI Taxonomy" id="45398"/>
    <lineage>
        <taxon>Bacteria</taxon>
        <taxon>Bacillati</taxon>
        <taxon>Actinomycetota</taxon>
        <taxon>Actinomycetes</taxon>
        <taxon>Kitasatosporales</taxon>
        <taxon>Streptomycetaceae</taxon>
        <taxon>Streptomyces</taxon>
    </lineage>
</organism>
<evidence type="ECO:0000259" key="1">
    <source>
        <dbReference type="Pfam" id="PF19493"/>
    </source>
</evidence>
<protein>
    <recommendedName>
        <fullName evidence="1">Trypsin-co-occurring domain-containing protein</fullName>
    </recommendedName>
</protein>
<accession>A0A918GHB7</accession>
<comment type="caution">
    <text evidence="2">The sequence shown here is derived from an EMBL/GenBank/DDBJ whole genome shotgun (WGS) entry which is preliminary data.</text>
</comment>